<evidence type="ECO:0000313" key="1">
    <source>
        <dbReference type="EMBL" id="SDD50411.1"/>
    </source>
</evidence>
<accession>A0A1G6VA83</accession>
<evidence type="ECO:0000313" key="2">
    <source>
        <dbReference type="Proteomes" id="UP000182413"/>
    </source>
</evidence>
<organism evidence="1 2">
    <name type="scientific">Ectopseudomonas alcaliphila</name>
    <dbReference type="NCBI Taxonomy" id="101564"/>
    <lineage>
        <taxon>Bacteria</taxon>
        <taxon>Pseudomonadati</taxon>
        <taxon>Pseudomonadota</taxon>
        <taxon>Gammaproteobacteria</taxon>
        <taxon>Pseudomonadales</taxon>
        <taxon>Pseudomonadaceae</taxon>
        <taxon>Ectopseudomonas</taxon>
    </lineage>
</organism>
<dbReference type="AlphaFoldDB" id="A0A1G6VA83"/>
<sequence length="70" mass="8689">MIKPRDNLTLHHRLIMIRELIPKCSFYDALIYHPTFTTKRNQLQSIDNLYYVRRYRIKMIDFRQSRHVIP</sequence>
<protein>
    <submittedName>
        <fullName evidence="1">Uncharacterized protein</fullName>
    </submittedName>
</protein>
<dbReference type="Proteomes" id="UP000182413">
    <property type="component" value="Unassembled WGS sequence"/>
</dbReference>
<reference evidence="1 2" key="1">
    <citation type="submission" date="2016-10" db="EMBL/GenBank/DDBJ databases">
        <authorList>
            <person name="de Groot N.N."/>
        </authorList>
    </citation>
    <scope>NUCLEOTIDE SEQUENCE [LARGE SCALE GENOMIC DNA]</scope>
    <source>
        <strain evidence="1 2">JCM 10630</strain>
    </source>
</reference>
<name>A0A1G6VA83_9GAMM</name>
<gene>
    <name evidence="1" type="ORF">SAMN05216575_101703</name>
</gene>
<dbReference type="EMBL" id="FNAE01000001">
    <property type="protein sequence ID" value="SDD50411.1"/>
    <property type="molecule type" value="Genomic_DNA"/>
</dbReference>
<proteinExistence type="predicted"/>